<dbReference type="PANTHER" id="PTHR12526:SF630">
    <property type="entry name" value="GLYCOSYLTRANSFERASE"/>
    <property type="match status" value="1"/>
</dbReference>
<name>A0A0E3RP04_METMZ</name>
<keyword evidence="1" id="KW-1133">Transmembrane helix</keyword>
<gene>
    <name evidence="3" type="ORF">MSMAL_0769</name>
</gene>
<evidence type="ECO:0000259" key="2">
    <source>
        <dbReference type="Pfam" id="PF00534"/>
    </source>
</evidence>
<dbReference type="RefSeq" id="WP_052718729.1">
    <property type="nucleotide sequence ID" value="NZ_CP009513.1"/>
</dbReference>
<dbReference type="EMBL" id="CP009513">
    <property type="protein sequence ID" value="AKB67312.1"/>
    <property type="molecule type" value="Genomic_DNA"/>
</dbReference>
<proteinExistence type="predicted"/>
<dbReference type="Proteomes" id="UP000033063">
    <property type="component" value="Chromosome"/>
</dbReference>
<dbReference type="HOGENOM" id="CLU_057643_0_0_2"/>
<protein>
    <submittedName>
        <fullName evidence="3">Glycosyltransferase</fullName>
        <ecNumber evidence="3">2.4.1.-</ecNumber>
    </submittedName>
</protein>
<dbReference type="PANTHER" id="PTHR12526">
    <property type="entry name" value="GLYCOSYLTRANSFERASE"/>
    <property type="match status" value="1"/>
</dbReference>
<dbReference type="GeneID" id="24876939"/>
<evidence type="ECO:0000256" key="1">
    <source>
        <dbReference type="SAM" id="Phobius"/>
    </source>
</evidence>
<dbReference type="PATRIC" id="fig|1434114.4.peg.944"/>
<keyword evidence="3" id="KW-0328">Glycosyltransferase</keyword>
<accession>A0A0E3RP04</accession>
<keyword evidence="3" id="KW-0808">Transferase</keyword>
<evidence type="ECO:0000313" key="3">
    <source>
        <dbReference type="EMBL" id="AKB67312.1"/>
    </source>
</evidence>
<dbReference type="Pfam" id="PF00534">
    <property type="entry name" value="Glycos_transf_1"/>
    <property type="match status" value="1"/>
</dbReference>
<feature type="transmembrane region" description="Helical" evidence="1">
    <location>
        <begin position="21"/>
        <end position="45"/>
    </location>
</feature>
<dbReference type="GO" id="GO:0016757">
    <property type="term" value="F:glycosyltransferase activity"/>
    <property type="evidence" value="ECO:0007669"/>
    <property type="project" value="UniProtKB-KW"/>
</dbReference>
<dbReference type="EC" id="2.4.1.-" evidence="3"/>
<feature type="domain" description="Glycosyl transferase family 1" evidence="2">
    <location>
        <begin position="231"/>
        <end position="365"/>
    </location>
</feature>
<dbReference type="InterPro" id="IPR001296">
    <property type="entry name" value="Glyco_trans_1"/>
</dbReference>
<keyword evidence="1" id="KW-0812">Transmembrane</keyword>
<reference evidence="3 4" key="1">
    <citation type="submission" date="2014-07" db="EMBL/GenBank/DDBJ databases">
        <title>Methanogenic archaea and the global carbon cycle.</title>
        <authorList>
            <person name="Henriksen J.R."/>
            <person name="Luke J."/>
            <person name="Reinhart S."/>
            <person name="Benedict M.N."/>
            <person name="Youngblut N.D."/>
            <person name="Metcalf M.E."/>
            <person name="Whitaker R.J."/>
            <person name="Metcalf W.W."/>
        </authorList>
    </citation>
    <scope>NUCLEOTIDE SEQUENCE [LARGE SCALE GENOMIC DNA]</scope>
    <source>
        <strain evidence="3 4">LYC</strain>
    </source>
</reference>
<keyword evidence="1" id="KW-0472">Membrane</keyword>
<dbReference type="AlphaFoldDB" id="A0A0E3RP04"/>
<sequence>MAENILYRHIKSVLRELIQHMEIPLILTISLLTGRILGLFLTPFFRSQFFFLFPTHHIGGAEKVHIKIVHCLRKCNPVVFFTNRSRNPALKKEFMQNARTLDFGHFNYFDNLVYVDFWIGVLCTIINNNKTCVVFGCNNVLFYRLIPHLKPQICCIDLLHAFGGGIEDVSLLYVNRLNKRVVINKRTVNDLRDQYQLNNIAEKMNERIFLIENCVRIPEGARRDNDESILRVLYVGRGSEEKRVHLIGKISHRCYLSNLPVEFILVGDVKDSVDEQHRKYCNFLGEVENEEQISEIYSNSDILLLVSSREGFPLVIMEAMAHGIVTISTNVGGISEHICNGHNGFLIKNESEALIIKNVFEVLSKLASNKPLMDNVSHEAYEYAKTNFNCKRFCSEYKNLVWGDNYFNFENGLKK</sequence>
<organism evidence="3 4">
    <name type="scientific">Methanosarcina mazei LYC</name>
    <dbReference type="NCBI Taxonomy" id="1434114"/>
    <lineage>
        <taxon>Archaea</taxon>
        <taxon>Methanobacteriati</taxon>
        <taxon>Methanobacteriota</taxon>
        <taxon>Stenosarchaea group</taxon>
        <taxon>Methanomicrobia</taxon>
        <taxon>Methanosarcinales</taxon>
        <taxon>Methanosarcinaceae</taxon>
        <taxon>Methanosarcina</taxon>
    </lineage>
</organism>
<dbReference type="CDD" id="cd03801">
    <property type="entry name" value="GT4_PimA-like"/>
    <property type="match status" value="1"/>
</dbReference>
<dbReference type="SUPFAM" id="SSF53756">
    <property type="entry name" value="UDP-Glycosyltransferase/glycogen phosphorylase"/>
    <property type="match status" value="1"/>
</dbReference>
<dbReference type="Gene3D" id="3.40.50.2000">
    <property type="entry name" value="Glycogen Phosphorylase B"/>
    <property type="match status" value="2"/>
</dbReference>
<evidence type="ECO:0000313" key="4">
    <source>
        <dbReference type="Proteomes" id="UP000033063"/>
    </source>
</evidence>